<dbReference type="STRING" id="1802158.A2827_02420"/>
<dbReference type="EMBL" id="MHOD01000012">
    <property type="protein sequence ID" value="OGZ58259.1"/>
    <property type="molecule type" value="Genomic_DNA"/>
</dbReference>
<evidence type="ECO:0000256" key="1">
    <source>
        <dbReference type="ARBA" id="ARBA00004496"/>
    </source>
</evidence>
<comment type="catalytic activity">
    <reaction evidence="11 12">
        <text>phosphoenolpyruvate + UDP-N-acetyl-alpha-D-glucosamine = UDP-N-acetyl-3-O-(1-carboxyvinyl)-alpha-D-glucosamine + phosphate</text>
        <dbReference type="Rhea" id="RHEA:18681"/>
        <dbReference type="ChEBI" id="CHEBI:43474"/>
        <dbReference type="ChEBI" id="CHEBI:57705"/>
        <dbReference type="ChEBI" id="CHEBI:58702"/>
        <dbReference type="ChEBI" id="CHEBI:68483"/>
        <dbReference type="EC" id="2.5.1.7"/>
    </reaction>
</comment>
<protein>
    <recommendedName>
        <fullName evidence="12">UDP-N-acetylglucosamine 1-carboxyvinyltransferase</fullName>
        <ecNumber evidence="12">2.5.1.7</ecNumber>
    </recommendedName>
    <alternativeName>
        <fullName evidence="12">Enoylpyruvate transferase</fullName>
    </alternativeName>
    <alternativeName>
        <fullName evidence="12">UDP-N-acetylglucosamine enolpyruvyl transferase</fullName>
        <shortName evidence="12">EPT</shortName>
    </alternativeName>
</protein>
<evidence type="ECO:0000256" key="9">
    <source>
        <dbReference type="ARBA" id="ARBA00023316"/>
    </source>
</evidence>
<dbReference type="GO" id="GO:0008360">
    <property type="term" value="P:regulation of cell shape"/>
    <property type="evidence" value="ECO:0007669"/>
    <property type="project" value="UniProtKB-KW"/>
</dbReference>
<keyword evidence="9 12" id="KW-0961">Cell wall biogenesis/degradation</keyword>
<comment type="caution">
    <text evidence="14">The sequence shown here is derived from an EMBL/GenBank/DDBJ whole genome shotgun (WGS) entry which is preliminary data.</text>
</comment>
<dbReference type="SUPFAM" id="SSF55205">
    <property type="entry name" value="EPT/RTPC-like"/>
    <property type="match status" value="1"/>
</dbReference>
<dbReference type="InterPro" id="IPR001986">
    <property type="entry name" value="Enolpyruvate_Tfrase_dom"/>
</dbReference>
<evidence type="ECO:0000313" key="14">
    <source>
        <dbReference type="EMBL" id="OGZ58259.1"/>
    </source>
</evidence>
<comment type="similarity">
    <text evidence="10 12">Belongs to the EPSP synthase family. MurA subfamily.</text>
</comment>
<keyword evidence="6 12" id="KW-0133">Cell shape</keyword>
<keyword evidence="7 12" id="KW-0573">Peptidoglycan synthesis</keyword>
<feature type="binding site" evidence="12">
    <location>
        <begin position="24"/>
        <end position="25"/>
    </location>
    <ligand>
        <name>phosphoenolpyruvate</name>
        <dbReference type="ChEBI" id="CHEBI:58702"/>
    </ligand>
</feature>
<dbReference type="NCBIfam" id="TIGR01072">
    <property type="entry name" value="murA"/>
    <property type="match status" value="1"/>
</dbReference>
<proteinExistence type="inferred from homology"/>
<comment type="subcellular location">
    <subcellularLocation>
        <location evidence="1 12">Cytoplasm</location>
    </subcellularLocation>
</comment>
<evidence type="ECO:0000256" key="6">
    <source>
        <dbReference type="ARBA" id="ARBA00022960"/>
    </source>
</evidence>
<dbReference type="Proteomes" id="UP000177932">
    <property type="component" value="Unassembled WGS sequence"/>
</dbReference>
<dbReference type="GO" id="GO:0008760">
    <property type="term" value="F:UDP-N-acetylglucosamine 1-carboxyvinyltransferase activity"/>
    <property type="evidence" value="ECO:0007669"/>
    <property type="project" value="UniProtKB-UniRule"/>
</dbReference>
<keyword evidence="12" id="KW-0670">Pyruvate</keyword>
<dbReference type="InterPro" id="IPR036968">
    <property type="entry name" value="Enolpyruvate_Tfrase_sf"/>
</dbReference>
<dbReference type="HAMAP" id="MF_00111">
    <property type="entry name" value="MurA"/>
    <property type="match status" value="1"/>
</dbReference>
<dbReference type="AlphaFoldDB" id="A0A1G2H7D4"/>
<evidence type="ECO:0000259" key="13">
    <source>
        <dbReference type="Pfam" id="PF00275"/>
    </source>
</evidence>
<reference evidence="14 15" key="1">
    <citation type="journal article" date="2016" name="Nat. Commun.">
        <title>Thousands of microbial genomes shed light on interconnected biogeochemical processes in an aquifer system.</title>
        <authorList>
            <person name="Anantharaman K."/>
            <person name="Brown C.T."/>
            <person name="Hug L.A."/>
            <person name="Sharon I."/>
            <person name="Castelle C.J."/>
            <person name="Probst A.J."/>
            <person name="Thomas B.C."/>
            <person name="Singh A."/>
            <person name="Wilkins M.J."/>
            <person name="Karaoz U."/>
            <person name="Brodie E.L."/>
            <person name="Williams K.H."/>
            <person name="Hubbard S.S."/>
            <person name="Banfield J.F."/>
        </authorList>
    </citation>
    <scope>NUCLEOTIDE SEQUENCE [LARGE SCALE GENOMIC DNA]</scope>
</reference>
<feature type="binding site" evidence="12">
    <location>
        <position position="342"/>
    </location>
    <ligand>
        <name>UDP-N-acetyl-alpha-D-glucosamine</name>
        <dbReference type="ChEBI" id="CHEBI:57705"/>
    </ligand>
</feature>
<dbReference type="InterPro" id="IPR013792">
    <property type="entry name" value="RNA3'P_cycl/enolpyr_Trfase_a/b"/>
</dbReference>
<dbReference type="InterPro" id="IPR005750">
    <property type="entry name" value="UDP_GlcNAc_COvinyl_MurA"/>
</dbReference>
<dbReference type="GO" id="GO:0009252">
    <property type="term" value="P:peptidoglycan biosynthetic process"/>
    <property type="evidence" value="ECO:0007669"/>
    <property type="project" value="UniProtKB-UniRule"/>
</dbReference>
<dbReference type="NCBIfam" id="NF006873">
    <property type="entry name" value="PRK09369.1"/>
    <property type="match status" value="1"/>
</dbReference>
<dbReference type="CDD" id="cd01555">
    <property type="entry name" value="UdpNAET"/>
    <property type="match status" value="1"/>
</dbReference>
<gene>
    <name evidence="12" type="primary">murA</name>
    <name evidence="14" type="ORF">A2827_02420</name>
</gene>
<feature type="active site" description="Proton donor" evidence="12">
    <location>
        <position position="120"/>
    </location>
</feature>
<dbReference type="Pfam" id="PF00275">
    <property type="entry name" value="EPSP_synthase"/>
    <property type="match status" value="1"/>
</dbReference>
<keyword evidence="5 12" id="KW-0808">Transferase</keyword>
<name>A0A1G2H7D4_9BACT</name>
<dbReference type="Gene3D" id="3.65.10.10">
    <property type="entry name" value="Enolpyruvate transferase domain"/>
    <property type="match status" value="2"/>
</dbReference>
<keyword evidence="3 12" id="KW-0963">Cytoplasm</keyword>
<dbReference type="GO" id="GO:0051301">
    <property type="term" value="P:cell division"/>
    <property type="evidence" value="ECO:0007669"/>
    <property type="project" value="UniProtKB-KW"/>
</dbReference>
<comment type="function">
    <text evidence="12">Cell wall formation. Adds enolpyruvyl to UDP-N-acetylglucosamine.</text>
</comment>
<evidence type="ECO:0000256" key="12">
    <source>
        <dbReference type="HAMAP-Rule" id="MF_00111"/>
    </source>
</evidence>
<evidence type="ECO:0000256" key="3">
    <source>
        <dbReference type="ARBA" id="ARBA00022490"/>
    </source>
</evidence>
<dbReference type="PANTHER" id="PTHR43783">
    <property type="entry name" value="UDP-N-ACETYLGLUCOSAMINE 1-CARBOXYVINYLTRANSFERASE"/>
    <property type="match status" value="1"/>
</dbReference>
<feature type="binding site" evidence="12">
    <location>
        <position position="95"/>
    </location>
    <ligand>
        <name>UDP-N-acetyl-alpha-D-glucosamine</name>
        <dbReference type="ChEBI" id="CHEBI:57705"/>
    </ligand>
</feature>
<keyword evidence="8 12" id="KW-0131">Cell cycle</keyword>
<dbReference type="InterPro" id="IPR050068">
    <property type="entry name" value="MurA_subfamily"/>
</dbReference>
<evidence type="ECO:0000256" key="7">
    <source>
        <dbReference type="ARBA" id="ARBA00022984"/>
    </source>
</evidence>
<evidence type="ECO:0000256" key="4">
    <source>
        <dbReference type="ARBA" id="ARBA00022618"/>
    </source>
</evidence>
<feature type="domain" description="Enolpyruvate transferase" evidence="13">
    <location>
        <begin position="9"/>
        <end position="421"/>
    </location>
</feature>
<dbReference type="EC" id="2.5.1.7" evidence="12"/>
<dbReference type="GO" id="GO:0071555">
    <property type="term" value="P:cell wall organization"/>
    <property type="evidence" value="ECO:0007669"/>
    <property type="project" value="UniProtKB-KW"/>
</dbReference>
<comment type="caution">
    <text evidence="12">Lacks conserved residue(s) required for the propagation of feature annotation.</text>
</comment>
<sequence length="433" mass="46678">MIGGKFVIQGARPLSGTINVGGSKNAALPILAATLLSREKCDISNVPRVLDVLRMLELLSELGSFVKWTGSHSLSIKNTDIFPARLKNDAVNKMRASILLVGPLLARFGKVENMEYPGGCSIGPRPITTHLNAFRDLGASIRIGKKFFSIYLEGNKKISNIVTLEEFSVTATENMLIFLSGIPKKTEIRIGACEPHVKDLSVFLSKMGAEIEGAGTSFIRVKGKSRLRGGAHSVTPDYIEAGTFLILALSVGGDIIINDAPIGDLDLVIKKLVSFGADIEVNPRRKTIRVRSAYPGCGISGKRMRIEKIQTLPYPGIPTDLQSLLAVLCAHTKGDTLIHEPLYENRLECLKELGKMGARVKILDLHRAIIGGPVRLRGSNVKGSDLRSGAALLTAGLAAKGKTVVYGAEHIERGYEDIVGRLRSLGANVEKVI</sequence>
<accession>A0A1G2H7D4</accession>
<evidence type="ECO:0000256" key="8">
    <source>
        <dbReference type="ARBA" id="ARBA00023306"/>
    </source>
</evidence>
<comment type="pathway">
    <text evidence="2 12">Cell wall biogenesis; peptidoglycan biosynthesis.</text>
</comment>
<dbReference type="GO" id="GO:0019277">
    <property type="term" value="P:UDP-N-acetylgalactosamine biosynthetic process"/>
    <property type="evidence" value="ECO:0007669"/>
    <property type="project" value="InterPro"/>
</dbReference>
<evidence type="ECO:0000256" key="10">
    <source>
        <dbReference type="ARBA" id="ARBA00038367"/>
    </source>
</evidence>
<keyword evidence="4 12" id="KW-0132">Cell division</keyword>
<evidence type="ECO:0000256" key="5">
    <source>
        <dbReference type="ARBA" id="ARBA00022679"/>
    </source>
</evidence>
<feature type="binding site" evidence="12">
    <location>
        <position position="320"/>
    </location>
    <ligand>
        <name>UDP-N-acetyl-alpha-D-glucosamine</name>
        <dbReference type="ChEBI" id="CHEBI:57705"/>
    </ligand>
</feature>
<evidence type="ECO:0000256" key="2">
    <source>
        <dbReference type="ARBA" id="ARBA00004752"/>
    </source>
</evidence>
<evidence type="ECO:0000313" key="15">
    <source>
        <dbReference type="Proteomes" id="UP000177932"/>
    </source>
</evidence>
<dbReference type="GO" id="GO:0005737">
    <property type="term" value="C:cytoplasm"/>
    <property type="evidence" value="ECO:0007669"/>
    <property type="project" value="UniProtKB-SubCell"/>
</dbReference>
<dbReference type="PANTHER" id="PTHR43783:SF1">
    <property type="entry name" value="UDP-N-ACETYLGLUCOSAMINE 1-CARBOXYVINYLTRANSFERASE"/>
    <property type="match status" value="1"/>
</dbReference>
<dbReference type="UniPathway" id="UPA00219"/>
<organism evidence="14 15">
    <name type="scientific">Candidatus Spechtbacteria bacterium RIFCSPHIGHO2_01_FULL_43_30</name>
    <dbReference type="NCBI Taxonomy" id="1802158"/>
    <lineage>
        <taxon>Bacteria</taxon>
        <taxon>Candidatus Spechtiibacteriota</taxon>
    </lineage>
</organism>
<feature type="modified residue" description="2-(S-cysteinyl)pyruvic acid O-phosphothioketal" evidence="12">
    <location>
        <position position="120"/>
    </location>
</feature>
<evidence type="ECO:0000256" key="11">
    <source>
        <dbReference type="ARBA" id="ARBA00047527"/>
    </source>
</evidence>